<proteinExistence type="predicted"/>
<protein>
    <submittedName>
        <fullName evidence="1">Uncharacterized protein</fullName>
    </submittedName>
</protein>
<organism evidence="1">
    <name type="scientific">Rhizophora mucronata</name>
    <name type="common">Asiatic mangrove</name>
    <dbReference type="NCBI Taxonomy" id="61149"/>
    <lineage>
        <taxon>Eukaryota</taxon>
        <taxon>Viridiplantae</taxon>
        <taxon>Streptophyta</taxon>
        <taxon>Embryophyta</taxon>
        <taxon>Tracheophyta</taxon>
        <taxon>Spermatophyta</taxon>
        <taxon>Magnoliopsida</taxon>
        <taxon>eudicotyledons</taxon>
        <taxon>Gunneridae</taxon>
        <taxon>Pentapetalae</taxon>
        <taxon>rosids</taxon>
        <taxon>fabids</taxon>
        <taxon>Malpighiales</taxon>
        <taxon>Rhizophoraceae</taxon>
        <taxon>Rhizophora</taxon>
    </lineage>
</organism>
<dbReference type="EMBL" id="GGEC01085965">
    <property type="protein sequence ID" value="MBX66449.1"/>
    <property type="molecule type" value="Transcribed_RNA"/>
</dbReference>
<name>A0A2P2QHH7_RHIMU</name>
<reference evidence="1" key="1">
    <citation type="submission" date="2018-02" db="EMBL/GenBank/DDBJ databases">
        <title>Rhizophora mucronata_Transcriptome.</title>
        <authorList>
            <person name="Meera S.P."/>
            <person name="Sreeshan A."/>
            <person name="Augustine A."/>
        </authorList>
    </citation>
    <scope>NUCLEOTIDE SEQUENCE</scope>
    <source>
        <tissue evidence="1">Leaf</tissue>
    </source>
</reference>
<evidence type="ECO:0000313" key="1">
    <source>
        <dbReference type="EMBL" id="MBX66449.1"/>
    </source>
</evidence>
<dbReference type="AlphaFoldDB" id="A0A2P2QHH7"/>
<sequence length="23" mass="2661">MEQDEILITSYLQVCLACSRKNC</sequence>
<accession>A0A2P2QHH7</accession>